<protein>
    <recommendedName>
        <fullName evidence="7">Ribosomal protein S21</fullName>
    </recommendedName>
</protein>
<accession>A0A409WHW0</accession>
<dbReference type="PANTHER" id="PTHR41237">
    <property type="entry name" value="37S RIBOSOMAL PROTEIN MRP21, MITOCHONDRIAL"/>
    <property type="match status" value="1"/>
</dbReference>
<keyword evidence="6" id="KW-1185">Reference proteome</keyword>
<dbReference type="STRING" id="93625.A0A409WHW0"/>
<dbReference type="Proteomes" id="UP000283269">
    <property type="component" value="Unassembled WGS sequence"/>
</dbReference>
<evidence type="ECO:0000313" key="6">
    <source>
        <dbReference type="Proteomes" id="UP000283269"/>
    </source>
</evidence>
<name>A0A409WHW0_PSICY</name>
<keyword evidence="2" id="KW-0689">Ribosomal protein</keyword>
<comment type="similarity">
    <text evidence="1">Belongs to the bacterial ribosomal protein bS21 family.</text>
</comment>
<evidence type="ECO:0008006" key="7">
    <source>
        <dbReference type="Google" id="ProtNLM"/>
    </source>
</evidence>
<dbReference type="GO" id="GO:0070124">
    <property type="term" value="P:mitochondrial translational initiation"/>
    <property type="evidence" value="ECO:0007669"/>
    <property type="project" value="TreeGrafter"/>
</dbReference>
<feature type="compositionally biased region" description="Polar residues" evidence="4">
    <location>
        <begin position="91"/>
        <end position="102"/>
    </location>
</feature>
<dbReference type="AlphaFoldDB" id="A0A409WHW0"/>
<comment type="caution">
    <text evidence="5">The sequence shown here is derived from an EMBL/GenBank/DDBJ whole genome shotgun (WGS) entry which is preliminary data.</text>
</comment>
<keyword evidence="3" id="KW-0687">Ribonucleoprotein</keyword>
<dbReference type="PANTHER" id="PTHR41237:SF1">
    <property type="entry name" value="SMALL RIBOSOMAL SUBUNIT PROTEIN BS21M"/>
    <property type="match status" value="1"/>
</dbReference>
<sequence length="167" mass="19221">MQRLLQRLPSSSLRLSQIRTTLGRPSLNAIKYPAAVTAICRNTRSITSPSHPAAGVLENVTTPKSTPEDRWKERSREAQDMKRRLNDEYAGNNSSVNSTGKNLSSAFKKLDSILARNKVRYELRLAERHEKKGVKRRRLQSQRWKNRFANEVREKVQLVNKIRKRGA</sequence>
<gene>
    <name evidence="5" type="ORF">CVT25_015638</name>
</gene>
<feature type="compositionally biased region" description="Basic and acidic residues" evidence="4">
    <location>
        <begin position="66"/>
        <end position="87"/>
    </location>
</feature>
<proteinExistence type="inferred from homology"/>
<dbReference type="InParanoid" id="A0A409WHW0"/>
<evidence type="ECO:0000256" key="3">
    <source>
        <dbReference type="ARBA" id="ARBA00023274"/>
    </source>
</evidence>
<evidence type="ECO:0000256" key="4">
    <source>
        <dbReference type="SAM" id="MobiDB-lite"/>
    </source>
</evidence>
<evidence type="ECO:0000313" key="5">
    <source>
        <dbReference type="EMBL" id="PPQ78104.1"/>
    </source>
</evidence>
<dbReference type="GO" id="GO:0005763">
    <property type="term" value="C:mitochondrial small ribosomal subunit"/>
    <property type="evidence" value="ECO:0007669"/>
    <property type="project" value="TreeGrafter"/>
</dbReference>
<dbReference type="InterPro" id="IPR052837">
    <property type="entry name" value="Mitoribosomal_bS21"/>
</dbReference>
<organism evidence="5 6">
    <name type="scientific">Psilocybe cyanescens</name>
    <dbReference type="NCBI Taxonomy" id="93625"/>
    <lineage>
        <taxon>Eukaryota</taxon>
        <taxon>Fungi</taxon>
        <taxon>Dikarya</taxon>
        <taxon>Basidiomycota</taxon>
        <taxon>Agaricomycotina</taxon>
        <taxon>Agaricomycetes</taxon>
        <taxon>Agaricomycetidae</taxon>
        <taxon>Agaricales</taxon>
        <taxon>Agaricineae</taxon>
        <taxon>Strophariaceae</taxon>
        <taxon>Psilocybe</taxon>
    </lineage>
</organism>
<dbReference type="OrthoDB" id="2501249at2759"/>
<reference evidence="5 6" key="1">
    <citation type="journal article" date="2018" name="Evol. Lett.">
        <title>Horizontal gene cluster transfer increased hallucinogenic mushroom diversity.</title>
        <authorList>
            <person name="Reynolds H.T."/>
            <person name="Vijayakumar V."/>
            <person name="Gluck-Thaler E."/>
            <person name="Korotkin H.B."/>
            <person name="Matheny P.B."/>
            <person name="Slot J.C."/>
        </authorList>
    </citation>
    <scope>NUCLEOTIDE SEQUENCE [LARGE SCALE GENOMIC DNA]</scope>
    <source>
        <strain evidence="5 6">2631</strain>
    </source>
</reference>
<feature type="region of interest" description="Disordered" evidence="4">
    <location>
        <begin position="49"/>
        <end position="102"/>
    </location>
</feature>
<dbReference type="GO" id="GO:0003735">
    <property type="term" value="F:structural constituent of ribosome"/>
    <property type="evidence" value="ECO:0007669"/>
    <property type="project" value="InterPro"/>
</dbReference>
<dbReference type="InterPro" id="IPR001911">
    <property type="entry name" value="Ribosomal_bS21"/>
</dbReference>
<evidence type="ECO:0000256" key="2">
    <source>
        <dbReference type="ARBA" id="ARBA00022980"/>
    </source>
</evidence>
<dbReference type="EMBL" id="NHYD01003427">
    <property type="protein sequence ID" value="PPQ78104.1"/>
    <property type="molecule type" value="Genomic_DNA"/>
</dbReference>
<evidence type="ECO:0000256" key="1">
    <source>
        <dbReference type="ARBA" id="ARBA00006640"/>
    </source>
</evidence>
<dbReference type="Pfam" id="PF01165">
    <property type="entry name" value="Ribosomal_S21"/>
    <property type="match status" value="1"/>
</dbReference>